<protein>
    <submittedName>
        <fullName evidence="2">Flavodoxin</fullName>
    </submittedName>
</protein>
<dbReference type="GO" id="GO:0010181">
    <property type="term" value="F:FMN binding"/>
    <property type="evidence" value="ECO:0007669"/>
    <property type="project" value="InterPro"/>
</dbReference>
<dbReference type="Pfam" id="PF12682">
    <property type="entry name" value="Flavodoxin_4"/>
    <property type="match status" value="1"/>
</dbReference>
<organism evidence="2 3">
    <name type="scientific">Methanobrevibacter gottschalkii</name>
    <dbReference type="NCBI Taxonomy" id="190974"/>
    <lineage>
        <taxon>Archaea</taxon>
        <taxon>Methanobacteriati</taxon>
        <taxon>Methanobacteriota</taxon>
        <taxon>Methanomada group</taxon>
        <taxon>Methanobacteria</taxon>
        <taxon>Methanobacteriales</taxon>
        <taxon>Methanobacteriaceae</taxon>
        <taxon>Methanobrevibacter</taxon>
    </lineage>
</organism>
<dbReference type="AlphaFoldDB" id="A0A1H7KRQ5"/>
<evidence type="ECO:0000313" key="2">
    <source>
        <dbReference type="EMBL" id="SEK89244.1"/>
    </source>
</evidence>
<sequence length="153" mass="17400">MKTLLVYYSRTDVTKKIAKMIQEKINCDIEEITDDDKYSGKLGFLKGGMNASMGRTSDINIISKNPTDYDLIIIGTPVWASNIATPIYTYLMKYNKDFKNVASFCTCMGNGYEKTLKNISEITGKEQISTMFFTAEDIKNPEEKINIFINEIK</sequence>
<dbReference type="Proteomes" id="UP000199506">
    <property type="component" value="Unassembled WGS sequence"/>
</dbReference>
<dbReference type="PANTHER" id="PTHR39201">
    <property type="entry name" value="EXPORTED PROTEIN-RELATED"/>
    <property type="match status" value="1"/>
</dbReference>
<evidence type="ECO:0000313" key="3">
    <source>
        <dbReference type="Proteomes" id="UP000199506"/>
    </source>
</evidence>
<dbReference type="OrthoDB" id="73155at2157"/>
<evidence type="ECO:0000259" key="1">
    <source>
        <dbReference type="Pfam" id="PF12682"/>
    </source>
</evidence>
<dbReference type="SUPFAM" id="SSF52218">
    <property type="entry name" value="Flavoproteins"/>
    <property type="match status" value="1"/>
</dbReference>
<dbReference type="STRING" id="190974.SAMN05216439_1646"/>
<feature type="domain" description="Flavodoxin-like" evidence="1">
    <location>
        <begin position="2"/>
        <end position="121"/>
    </location>
</feature>
<dbReference type="Gene3D" id="3.40.50.360">
    <property type="match status" value="1"/>
</dbReference>
<name>A0A1H7KRQ5_9EURY</name>
<dbReference type="EMBL" id="FOAK01000006">
    <property type="protein sequence ID" value="SEK89244.1"/>
    <property type="molecule type" value="Genomic_DNA"/>
</dbReference>
<dbReference type="RefSeq" id="WP_069573739.1">
    <property type="nucleotide sequence ID" value="NZ_FOAK01000006.1"/>
</dbReference>
<dbReference type="InterPro" id="IPR029039">
    <property type="entry name" value="Flavoprotein-like_sf"/>
</dbReference>
<proteinExistence type="predicted"/>
<dbReference type="InterPro" id="IPR008254">
    <property type="entry name" value="Flavodoxin/NO_synth"/>
</dbReference>
<gene>
    <name evidence="2" type="ORF">SAMN05216439_1646</name>
</gene>
<reference evidence="2 3" key="1">
    <citation type="submission" date="2016-10" db="EMBL/GenBank/DDBJ databases">
        <authorList>
            <person name="de Groot N.N."/>
        </authorList>
    </citation>
    <scope>NUCLEOTIDE SEQUENCE [LARGE SCALE GENOMIC DNA]</scope>
    <source>
        <strain evidence="2 3">DSM 11978</strain>
    </source>
</reference>
<accession>A0A1H7KRQ5</accession>
<dbReference type="PANTHER" id="PTHR39201:SF1">
    <property type="entry name" value="FLAVODOXIN-LIKE DOMAIN-CONTAINING PROTEIN"/>
    <property type="match status" value="1"/>
</dbReference>